<feature type="region of interest" description="Disordered" evidence="1">
    <location>
        <begin position="1"/>
        <end position="50"/>
    </location>
</feature>
<dbReference type="EMBL" id="BAAAPF010000398">
    <property type="protein sequence ID" value="GAA1506715.1"/>
    <property type="molecule type" value="Genomic_DNA"/>
</dbReference>
<feature type="transmembrane region" description="Helical" evidence="2">
    <location>
        <begin position="50"/>
        <end position="71"/>
    </location>
</feature>
<dbReference type="PANTHER" id="PTHR31157:SF1">
    <property type="entry name" value="SCP DOMAIN-CONTAINING PROTEIN"/>
    <property type="match status" value="1"/>
</dbReference>
<dbReference type="CDD" id="cd05379">
    <property type="entry name" value="CAP_bacterial"/>
    <property type="match status" value="1"/>
</dbReference>
<organism evidence="4 5">
    <name type="scientific">Streptomyces synnematoformans</name>
    <dbReference type="NCBI Taxonomy" id="415721"/>
    <lineage>
        <taxon>Bacteria</taxon>
        <taxon>Bacillati</taxon>
        <taxon>Actinomycetota</taxon>
        <taxon>Actinomycetes</taxon>
        <taxon>Kitasatosporales</taxon>
        <taxon>Streptomycetaceae</taxon>
        <taxon>Streptomyces</taxon>
    </lineage>
</organism>
<feature type="region of interest" description="Disordered" evidence="1">
    <location>
        <begin position="71"/>
        <end position="201"/>
    </location>
</feature>
<dbReference type="PANTHER" id="PTHR31157">
    <property type="entry name" value="SCP DOMAIN-CONTAINING PROTEIN"/>
    <property type="match status" value="1"/>
</dbReference>
<dbReference type="InterPro" id="IPR014044">
    <property type="entry name" value="CAP_dom"/>
</dbReference>
<keyword evidence="2" id="KW-0812">Transmembrane</keyword>
<proteinExistence type="predicted"/>
<keyword evidence="2" id="KW-1133">Transmembrane helix</keyword>
<comment type="caution">
    <text evidence="4">The sequence shown here is derived from an EMBL/GenBank/DDBJ whole genome shotgun (WGS) entry which is preliminary data.</text>
</comment>
<dbReference type="Pfam" id="PF00188">
    <property type="entry name" value="CAP"/>
    <property type="match status" value="1"/>
</dbReference>
<dbReference type="Proteomes" id="UP001500443">
    <property type="component" value="Unassembled WGS sequence"/>
</dbReference>
<evidence type="ECO:0000313" key="5">
    <source>
        <dbReference type="Proteomes" id="UP001500443"/>
    </source>
</evidence>
<dbReference type="SUPFAM" id="SSF55797">
    <property type="entry name" value="PR-1-like"/>
    <property type="match status" value="1"/>
</dbReference>
<protein>
    <submittedName>
        <fullName evidence="4">CAP domain-containing protein</fullName>
    </submittedName>
</protein>
<evidence type="ECO:0000313" key="4">
    <source>
        <dbReference type="EMBL" id="GAA1506715.1"/>
    </source>
</evidence>
<dbReference type="Gene3D" id="3.40.33.10">
    <property type="entry name" value="CAP"/>
    <property type="match status" value="1"/>
</dbReference>
<keyword evidence="2" id="KW-0472">Membrane</keyword>
<accession>A0ABN1ZXH2</accession>
<gene>
    <name evidence="4" type="ORF">GCM10009802_62680</name>
</gene>
<reference evidence="4 5" key="1">
    <citation type="journal article" date="2019" name="Int. J. Syst. Evol. Microbiol.">
        <title>The Global Catalogue of Microorganisms (GCM) 10K type strain sequencing project: providing services to taxonomists for standard genome sequencing and annotation.</title>
        <authorList>
            <consortium name="The Broad Institute Genomics Platform"/>
            <consortium name="The Broad Institute Genome Sequencing Center for Infectious Disease"/>
            <person name="Wu L."/>
            <person name="Ma J."/>
        </authorList>
    </citation>
    <scope>NUCLEOTIDE SEQUENCE [LARGE SCALE GENOMIC DNA]</scope>
    <source>
        <strain evidence="4 5">JCM 15481</strain>
    </source>
</reference>
<keyword evidence="5" id="KW-1185">Reference proteome</keyword>
<feature type="compositionally biased region" description="Low complexity" evidence="1">
    <location>
        <begin position="177"/>
        <end position="201"/>
    </location>
</feature>
<evidence type="ECO:0000256" key="1">
    <source>
        <dbReference type="SAM" id="MobiDB-lite"/>
    </source>
</evidence>
<dbReference type="InterPro" id="IPR035940">
    <property type="entry name" value="CAP_sf"/>
</dbReference>
<evidence type="ECO:0000259" key="3">
    <source>
        <dbReference type="Pfam" id="PF00188"/>
    </source>
</evidence>
<name>A0ABN1ZXH2_9ACTN</name>
<feature type="domain" description="SCP" evidence="3">
    <location>
        <begin position="208"/>
        <end position="322"/>
    </location>
</feature>
<evidence type="ECO:0000256" key="2">
    <source>
        <dbReference type="SAM" id="Phobius"/>
    </source>
</evidence>
<sequence length="324" mass="33787">MGRHRRSEPQPSSPRRRRDAPGAYGAYGDHEVYGSGRSRGQHRKQSPARAGMLGTSAALAVGAVAMASGVLGNGYDLDRDGGGPADRVQAGDPPAPSTQGAADLPTREASPSASPGSDRPESGTPDAKKGAGKDGGKDADGRESKSASPSTTAPEREPSDSAEPSSGSPDPSRTESESPSPTKTETSKPTRSSKPTADAATAAEAEVLRLVNQERAQAGCRPLTNDPELAKLAGDYSQDMAERGFFDHTDPDGDDPWDRAQEYGISDLGGENIARGQADARAVMDAWMNSEGHRANILNCDFRTLGVGAHFAGGGPWWTQNFGF</sequence>
<dbReference type="RefSeq" id="WP_344294869.1">
    <property type="nucleotide sequence ID" value="NZ_BAAAPF010000398.1"/>
</dbReference>
<feature type="compositionally biased region" description="Basic and acidic residues" evidence="1">
    <location>
        <begin position="118"/>
        <end position="145"/>
    </location>
</feature>